<dbReference type="InterPro" id="IPR017900">
    <property type="entry name" value="4Fe4S_Fe_S_CS"/>
</dbReference>
<feature type="domain" description="4Fe-4S ferredoxin-type" evidence="13">
    <location>
        <begin position="129"/>
        <end position="162"/>
    </location>
</feature>
<dbReference type="InterPro" id="IPR017896">
    <property type="entry name" value="4Fe4S_Fe-S-bd"/>
</dbReference>
<feature type="binding site" evidence="10">
    <location>
        <position position="176"/>
    </location>
    <ligand>
        <name>[4Fe-4S] cluster</name>
        <dbReference type="ChEBI" id="CHEBI:49883"/>
        <label>3</label>
    </ligand>
</feature>
<dbReference type="EMBL" id="VVXJ01000004">
    <property type="protein sequence ID" value="KAA2377398.1"/>
    <property type="molecule type" value="Genomic_DNA"/>
</dbReference>
<dbReference type="Pfam" id="PF12838">
    <property type="entry name" value="Fer4_7"/>
    <property type="match status" value="2"/>
</dbReference>
<comment type="function">
    <text evidence="10">Part of a membrane-bound complex that couples electron transfer with translocation of ions across the membrane.</text>
</comment>
<comment type="similarity">
    <text evidence="10">Belongs to the 4Fe4S bacterial-type ferredoxin family. RnfB subfamily.</text>
</comment>
<evidence type="ECO:0000256" key="1">
    <source>
        <dbReference type="ARBA" id="ARBA00022448"/>
    </source>
</evidence>
<feature type="binding site" evidence="10">
    <location>
        <position position="183"/>
    </location>
    <ligand>
        <name>[4Fe-4S] cluster</name>
        <dbReference type="ChEBI" id="CHEBI:49883"/>
        <label>2</label>
    </ligand>
</feature>
<dbReference type="InterPro" id="IPR007202">
    <property type="entry name" value="4Fe-4S_dom"/>
</dbReference>
<feature type="binding site" evidence="10">
    <location>
        <position position="52"/>
    </location>
    <ligand>
        <name>[4Fe-4S] cluster</name>
        <dbReference type="ChEBI" id="CHEBI:49883"/>
        <label>1</label>
    </ligand>
</feature>
<dbReference type="Pfam" id="PF04060">
    <property type="entry name" value="FeS"/>
    <property type="match status" value="1"/>
</dbReference>
<feature type="binding site" evidence="10">
    <location>
        <position position="142"/>
    </location>
    <ligand>
        <name>[4Fe-4S] cluster</name>
        <dbReference type="ChEBI" id="CHEBI:49883"/>
        <label>2</label>
    </ligand>
</feature>
<dbReference type="PROSITE" id="PS51656">
    <property type="entry name" value="4FE4S"/>
    <property type="match status" value="1"/>
</dbReference>
<evidence type="ECO:0000256" key="2">
    <source>
        <dbReference type="ARBA" id="ARBA00022485"/>
    </source>
</evidence>
<keyword evidence="6 10" id="KW-0249">Electron transport</keyword>
<evidence type="ECO:0000256" key="12">
    <source>
        <dbReference type="SAM" id="Phobius"/>
    </source>
</evidence>
<feature type="region of interest" description="Disordered" evidence="11">
    <location>
        <begin position="276"/>
        <end position="299"/>
    </location>
</feature>
<evidence type="ECO:0000259" key="14">
    <source>
        <dbReference type="PROSITE" id="PS51656"/>
    </source>
</evidence>
<dbReference type="GO" id="GO:0005886">
    <property type="term" value="C:plasma membrane"/>
    <property type="evidence" value="ECO:0007669"/>
    <property type="project" value="UniProtKB-SubCell"/>
</dbReference>
<keyword evidence="5 10" id="KW-1278">Translocase</keyword>
<evidence type="ECO:0000256" key="5">
    <source>
        <dbReference type="ARBA" id="ARBA00022967"/>
    </source>
</evidence>
<dbReference type="PANTHER" id="PTHR43560:SF1">
    <property type="entry name" value="ION-TRANSLOCATING OXIDOREDUCTASE COMPLEX SUBUNIT B"/>
    <property type="match status" value="1"/>
</dbReference>
<feature type="domain" description="4Fe-4S ferredoxin-type" evidence="13">
    <location>
        <begin position="241"/>
        <end position="270"/>
    </location>
</feature>
<dbReference type="Gene3D" id="1.10.15.40">
    <property type="entry name" value="Electron transport complex subunit B, putative Fe-S cluster"/>
    <property type="match status" value="1"/>
</dbReference>
<evidence type="ECO:0000256" key="6">
    <source>
        <dbReference type="ARBA" id="ARBA00022982"/>
    </source>
</evidence>
<dbReference type="HAMAP" id="MF_00463">
    <property type="entry name" value="RsxB_RnfB"/>
    <property type="match status" value="1"/>
</dbReference>
<dbReference type="InterPro" id="IPR050395">
    <property type="entry name" value="4Fe4S_Ferredoxin_RnfB"/>
</dbReference>
<dbReference type="PROSITE" id="PS00198">
    <property type="entry name" value="4FE4S_FER_1"/>
    <property type="match status" value="2"/>
</dbReference>
<accession>A0A5B3GUG1</accession>
<dbReference type="GO" id="GO:0046872">
    <property type="term" value="F:metal ion binding"/>
    <property type="evidence" value="ECO:0007669"/>
    <property type="project" value="UniProtKB-KW"/>
</dbReference>
<feature type="binding site" evidence="10">
    <location>
        <position position="179"/>
    </location>
    <ligand>
        <name>[4Fe-4S] cluster</name>
        <dbReference type="ChEBI" id="CHEBI:49883"/>
        <label>3</label>
    </ligand>
</feature>
<evidence type="ECO:0000256" key="8">
    <source>
        <dbReference type="ARBA" id="ARBA00023014"/>
    </source>
</evidence>
<dbReference type="GO" id="GO:0009055">
    <property type="term" value="F:electron transfer activity"/>
    <property type="evidence" value="ECO:0007669"/>
    <property type="project" value="InterPro"/>
</dbReference>
<organism evidence="15 16">
    <name type="scientific">Alistipes shahii</name>
    <dbReference type="NCBI Taxonomy" id="328814"/>
    <lineage>
        <taxon>Bacteria</taxon>
        <taxon>Pseudomonadati</taxon>
        <taxon>Bacteroidota</taxon>
        <taxon>Bacteroidia</taxon>
        <taxon>Bacteroidales</taxon>
        <taxon>Rikenellaceae</taxon>
        <taxon>Alistipes</taxon>
    </lineage>
</organism>
<comment type="subcellular location">
    <subcellularLocation>
        <location evidence="10">Cell membrane</location>
    </subcellularLocation>
</comment>
<keyword evidence="3 10" id="KW-0479">Metal-binding</keyword>
<keyword evidence="1 10" id="KW-0813">Transport</keyword>
<reference evidence="15 16" key="1">
    <citation type="journal article" date="2019" name="Nat. Med.">
        <title>A library of human gut bacterial isolates paired with longitudinal multiomics data enables mechanistic microbiome research.</title>
        <authorList>
            <person name="Poyet M."/>
            <person name="Groussin M."/>
            <person name="Gibbons S.M."/>
            <person name="Avila-Pacheco J."/>
            <person name="Jiang X."/>
            <person name="Kearney S.M."/>
            <person name="Perrotta A.R."/>
            <person name="Berdy B."/>
            <person name="Zhao S."/>
            <person name="Lieberman T.D."/>
            <person name="Swanson P.K."/>
            <person name="Smith M."/>
            <person name="Roesemann S."/>
            <person name="Alexander J.E."/>
            <person name="Rich S.A."/>
            <person name="Livny J."/>
            <person name="Vlamakis H."/>
            <person name="Clish C."/>
            <person name="Bullock K."/>
            <person name="Deik A."/>
            <person name="Scott J."/>
            <person name="Pierce K.A."/>
            <person name="Xavier R.J."/>
            <person name="Alm E.J."/>
        </authorList>
    </citation>
    <scope>NUCLEOTIDE SEQUENCE [LARGE SCALE GENOMIC DNA]</scope>
    <source>
        <strain evidence="15 16">BIOML-A1</strain>
    </source>
</reference>
<dbReference type="Proteomes" id="UP000322658">
    <property type="component" value="Unassembled WGS sequence"/>
</dbReference>
<evidence type="ECO:0000313" key="15">
    <source>
        <dbReference type="EMBL" id="KAA2377398.1"/>
    </source>
</evidence>
<dbReference type="Gene3D" id="3.30.70.20">
    <property type="match status" value="3"/>
</dbReference>
<feature type="domain" description="4Fe-4S ferredoxin-type" evidence="13">
    <location>
        <begin position="164"/>
        <end position="193"/>
    </location>
</feature>
<dbReference type="PANTHER" id="PTHR43560">
    <property type="entry name" value="ION-TRANSLOCATING OXIDOREDUCTASE COMPLEX SUBUNIT B"/>
    <property type="match status" value="1"/>
</dbReference>
<dbReference type="EC" id="7.-.-.-" evidence="10"/>
<dbReference type="AlphaFoldDB" id="A0A5B3GUG1"/>
<evidence type="ECO:0000259" key="13">
    <source>
        <dbReference type="PROSITE" id="PS51379"/>
    </source>
</evidence>
<keyword evidence="9 10" id="KW-0472">Membrane</keyword>
<evidence type="ECO:0000313" key="16">
    <source>
        <dbReference type="Proteomes" id="UP000322658"/>
    </source>
</evidence>
<feature type="binding site" evidence="10">
    <location>
        <position position="138"/>
    </location>
    <ligand>
        <name>[4Fe-4S] cluster</name>
        <dbReference type="ChEBI" id="CHEBI:49883"/>
        <label>2</label>
    </ligand>
</feature>
<dbReference type="InterPro" id="IPR010207">
    <property type="entry name" value="Elect_transpt_cplx_RnfB/RsxB"/>
</dbReference>
<keyword evidence="12" id="KW-1133">Transmembrane helix</keyword>
<dbReference type="RefSeq" id="WP_015546719.1">
    <property type="nucleotide sequence ID" value="NZ_CATYVA010000028.1"/>
</dbReference>
<keyword evidence="8 10" id="KW-0411">Iron-sulfur</keyword>
<dbReference type="GeneID" id="92757987"/>
<proteinExistence type="inferred from homology"/>
<evidence type="ECO:0000256" key="3">
    <source>
        <dbReference type="ARBA" id="ARBA00022723"/>
    </source>
</evidence>
<evidence type="ECO:0000256" key="10">
    <source>
        <dbReference type="HAMAP-Rule" id="MF_00463"/>
    </source>
</evidence>
<keyword evidence="12" id="KW-0812">Transmembrane</keyword>
<comment type="caution">
    <text evidence="15">The sequence shown here is derived from an EMBL/GenBank/DDBJ whole genome shotgun (WGS) entry which is preliminary data.</text>
</comment>
<evidence type="ECO:0000256" key="4">
    <source>
        <dbReference type="ARBA" id="ARBA00022737"/>
    </source>
</evidence>
<dbReference type="GO" id="GO:0051539">
    <property type="term" value="F:4 iron, 4 sulfur cluster binding"/>
    <property type="evidence" value="ECO:0007669"/>
    <property type="project" value="UniProtKB-UniRule"/>
</dbReference>
<feature type="binding site" evidence="10">
    <location>
        <position position="173"/>
    </location>
    <ligand>
        <name>[4Fe-4S] cluster</name>
        <dbReference type="ChEBI" id="CHEBI:49883"/>
        <label>3</label>
    </ligand>
</feature>
<dbReference type="PROSITE" id="PS51379">
    <property type="entry name" value="4FE4S_FER_2"/>
    <property type="match status" value="4"/>
</dbReference>
<feature type="binding site" evidence="10">
    <location>
        <position position="152"/>
    </location>
    <ligand>
        <name>[4Fe-4S] cluster</name>
        <dbReference type="ChEBI" id="CHEBI:49883"/>
        <label>3</label>
    </ligand>
</feature>
<sequence length="299" mass="31299">MEVLLYTILTLCALGVFSAVILYFVARKFRVEEDPRIDEVEKMLPGANCGGCGFAGCRGMADALVKRDDISALFCPVGGGDCMKAVAAYLGKAAAEKQPEVATVRCGGTCEKRPRTNEYNGAKSCAVASSLYVGETGCAFGCLGFGDCVAVCAFDAIHINPETGLPEVDADKCTACGACVKACPKMIIELRKKWPKNRAVYVSCVSKDKGAVVMKACKAGCIGCGKCVKVCAFDAITVENNLAYIDPQKCKLCRKCVNECPTGAIRLVGMDPLPKAPKAPATPATPAAPKAGAAPKVEN</sequence>
<evidence type="ECO:0000256" key="11">
    <source>
        <dbReference type="SAM" id="MobiDB-lite"/>
    </source>
</evidence>
<feature type="binding site" evidence="10">
    <location>
        <position position="148"/>
    </location>
    <ligand>
        <name>[4Fe-4S] cluster</name>
        <dbReference type="ChEBI" id="CHEBI:49883"/>
        <label>2</label>
    </ligand>
</feature>
<feature type="binding site" evidence="10">
    <location>
        <position position="75"/>
    </location>
    <ligand>
        <name>[4Fe-4S] cluster</name>
        <dbReference type="ChEBI" id="CHEBI:49883"/>
        <label>1</label>
    </ligand>
</feature>
<dbReference type="CDD" id="cd10549">
    <property type="entry name" value="MtMvhB_like"/>
    <property type="match status" value="1"/>
</dbReference>
<dbReference type="NCBIfam" id="TIGR01944">
    <property type="entry name" value="rnfB"/>
    <property type="match status" value="1"/>
</dbReference>
<name>A0A5B3GUG1_9BACT</name>
<comment type="caution">
    <text evidence="10">Lacks conserved residue(s) required for the propagation of feature annotation.</text>
</comment>
<keyword evidence="7 10" id="KW-0408">Iron</keyword>
<comment type="subunit">
    <text evidence="10">The complex is composed of six subunits: RnfA, RnfB, RnfC, RnfD, RnfE and RnfG.</text>
</comment>
<protein>
    <recommendedName>
        <fullName evidence="10">Ion-translocating oxidoreductase complex subunit B</fullName>
        <ecNumber evidence="10">7.-.-.-</ecNumber>
    </recommendedName>
    <alternativeName>
        <fullName evidence="10">Rnf electron transport complex subunit B</fullName>
    </alternativeName>
</protein>
<feature type="transmembrane region" description="Helical" evidence="12">
    <location>
        <begin position="6"/>
        <end position="26"/>
    </location>
</feature>
<feature type="domain" description="4Fe-4S" evidence="14">
    <location>
        <begin position="32"/>
        <end position="92"/>
    </location>
</feature>
<dbReference type="NCBIfam" id="NF005504">
    <property type="entry name" value="PRK07118.1-3"/>
    <property type="match status" value="1"/>
</dbReference>
<feature type="domain" description="4Fe-4S ferredoxin-type" evidence="13">
    <location>
        <begin position="210"/>
        <end position="240"/>
    </location>
</feature>
<feature type="binding site" evidence="10">
    <location>
        <position position="57"/>
    </location>
    <ligand>
        <name>[4Fe-4S] cluster</name>
        <dbReference type="ChEBI" id="CHEBI:49883"/>
        <label>1</label>
    </ligand>
</feature>
<evidence type="ECO:0000256" key="7">
    <source>
        <dbReference type="ARBA" id="ARBA00023004"/>
    </source>
</evidence>
<comment type="cofactor">
    <cofactor evidence="10">
        <name>[4Fe-4S] cluster</name>
        <dbReference type="ChEBI" id="CHEBI:49883"/>
    </cofactor>
    <text evidence="10">Binds 3 [4Fe-4S] clusters.</text>
</comment>
<feature type="region of interest" description="Hydrophobic" evidence="10">
    <location>
        <begin position="1"/>
        <end position="26"/>
    </location>
</feature>
<dbReference type="SUPFAM" id="SSF54862">
    <property type="entry name" value="4Fe-4S ferredoxins"/>
    <property type="match status" value="2"/>
</dbReference>
<gene>
    <name evidence="10" type="primary">rnfB</name>
    <name evidence="15" type="ORF">F2Y07_02730</name>
</gene>
<keyword evidence="2 10" id="KW-0004">4Fe-4S</keyword>
<evidence type="ECO:0000256" key="9">
    <source>
        <dbReference type="ARBA" id="ARBA00023136"/>
    </source>
</evidence>
<dbReference type="GO" id="GO:0022900">
    <property type="term" value="P:electron transport chain"/>
    <property type="evidence" value="ECO:0007669"/>
    <property type="project" value="UniProtKB-UniRule"/>
</dbReference>
<keyword evidence="10" id="KW-1003">Cell membrane</keyword>
<keyword evidence="4 10" id="KW-0677">Repeat</keyword>
<feature type="binding site" evidence="10">
    <location>
        <position position="49"/>
    </location>
    <ligand>
        <name>[4Fe-4S] cluster</name>
        <dbReference type="ChEBI" id="CHEBI:49883"/>
        <label>1</label>
    </ligand>
</feature>